<comment type="similarity">
    <text evidence="2 4">Belongs to the glucose-6-phosphate 1-epimerase family.</text>
</comment>
<dbReference type="InterPro" id="IPR014718">
    <property type="entry name" value="GH-type_carb-bd"/>
</dbReference>
<keyword evidence="3 4" id="KW-0413">Isomerase</keyword>
<dbReference type="EC" id="5.1.3.15" evidence="4"/>
<dbReference type="SUPFAM" id="SSF74650">
    <property type="entry name" value="Galactose mutarotase-like"/>
    <property type="match status" value="1"/>
</dbReference>
<evidence type="ECO:0000256" key="3">
    <source>
        <dbReference type="ARBA" id="ARBA00023235"/>
    </source>
</evidence>
<comment type="caution">
    <text evidence="6">The sequence shown here is derived from an EMBL/GenBank/DDBJ whole genome shotgun (WGS) entry which is preliminary data.</text>
</comment>
<protein>
    <recommendedName>
        <fullName evidence="4">Putative glucose-6-phosphate 1-epimerase</fullName>
        <ecNumber evidence="4">5.1.3.15</ecNumber>
    </recommendedName>
</protein>
<dbReference type="Proteomes" id="UP000712713">
    <property type="component" value="Unassembled WGS sequence"/>
</dbReference>
<proteinExistence type="inferred from homology"/>
<gene>
    <name evidence="6" type="ORF">K8V15_04290</name>
</gene>
<evidence type="ECO:0000313" key="6">
    <source>
        <dbReference type="EMBL" id="HJE51184.1"/>
    </source>
</evidence>
<dbReference type="AlphaFoldDB" id="A0A921JQ54"/>
<dbReference type="Gene3D" id="2.70.98.10">
    <property type="match status" value="1"/>
</dbReference>
<reference evidence="6" key="1">
    <citation type="journal article" date="2021" name="PeerJ">
        <title>Extensive microbial diversity within the chicken gut microbiome revealed by metagenomics and culture.</title>
        <authorList>
            <person name="Gilroy R."/>
            <person name="Ravi A."/>
            <person name="Getino M."/>
            <person name="Pursley I."/>
            <person name="Horton D.L."/>
            <person name="Alikhan N.F."/>
            <person name="Baker D."/>
            <person name="Gharbi K."/>
            <person name="Hall N."/>
            <person name="Watson M."/>
            <person name="Adriaenssens E.M."/>
            <person name="Foster-Nyarko E."/>
            <person name="Jarju S."/>
            <person name="Secka A."/>
            <person name="Antonio M."/>
            <person name="Oren A."/>
            <person name="Chaudhuri R.R."/>
            <person name="La Ragione R."/>
            <person name="Hildebrand F."/>
            <person name="Pallen M.J."/>
        </authorList>
    </citation>
    <scope>NUCLEOTIDE SEQUENCE</scope>
    <source>
        <strain evidence="6">ChiGjej3B3-7470</strain>
    </source>
</reference>
<evidence type="ECO:0000256" key="5">
    <source>
        <dbReference type="PIRSR" id="PIRSR016020-1"/>
    </source>
</evidence>
<evidence type="ECO:0000313" key="7">
    <source>
        <dbReference type="Proteomes" id="UP000712713"/>
    </source>
</evidence>
<dbReference type="InterPro" id="IPR025532">
    <property type="entry name" value="G6P_1-epimerase"/>
</dbReference>
<name>A0A921JQ54_9ACTN</name>
<dbReference type="EMBL" id="DYZF01000102">
    <property type="protein sequence ID" value="HJE51184.1"/>
    <property type="molecule type" value="Genomic_DNA"/>
</dbReference>
<organism evidence="6 7">
    <name type="scientific">Tessaracoccus flavescens</name>
    <dbReference type="NCBI Taxonomy" id="399497"/>
    <lineage>
        <taxon>Bacteria</taxon>
        <taxon>Bacillati</taxon>
        <taxon>Actinomycetota</taxon>
        <taxon>Actinomycetes</taxon>
        <taxon>Propionibacteriales</taxon>
        <taxon>Propionibacteriaceae</taxon>
        <taxon>Tessaracoccus</taxon>
    </lineage>
</organism>
<evidence type="ECO:0000256" key="2">
    <source>
        <dbReference type="ARBA" id="ARBA00005866"/>
    </source>
</evidence>
<dbReference type="PANTHER" id="PTHR11122">
    <property type="entry name" value="APOSPORY-ASSOCIATED PROTEIN C-RELATED"/>
    <property type="match status" value="1"/>
</dbReference>
<evidence type="ECO:0000256" key="1">
    <source>
        <dbReference type="ARBA" id="ARBA00001096"/>
    </source>
</evidence>
<dbReference type="InterPro" id="IPR011013">
    <property type="entry name" value="Gal_mutarotase_sf_dom"/>
</dbReference>
<dbReference type="CDD" id="cd09020">
    <property type="entry name" value="D-hex-6-P-epi_like"/>
    <property type="match status" value="1"/>
</dbReference>
<dbReference type="PANTHER" id="PTHR11122:SF13">
    <property type="entry name" value="GLUCOSE-6-PHOSPHATE 1-EPIMERASE"/>
    <property type="match status" value="1"/>
</dbReference>
<evidence type="ECO:0000256" key="4">
    <source>
        <dbReference type="PIRNR" id="PIRNR016020"/>
    </source>
</evidence>
<dbReference type="GO" id="GO:0030246">
    <property type="term" value="F:carbohydrate binding"/>
    <property type="evidence" value="ECO:0007669"/>
    <property type="project" value="UniProtKB-UniRule"/>
</dbReference>
<sequence>MPNPSSSNGGQLSVKVDNDACTGEVYLHGATVTAWQPKGAEPVLWLSSQSAFDGAAPIRGGVPICFPWFGPGRDGDKAPAHGWARISEWAFEGSRDLDGATELTFTLSRDGVDLTYVVTMGEALELVLTAHASGSDAVDIEQALHTYLTVCDSRQISLSGLDGVEYVDKVDGATTKTQDGDITITGETDRVYLKGSDVTVDDPALNRRLVVKSQGARNTVVWNPWVDKSAAMPDFGDDEWTGMVCVEAANALGDAFSLKPGGSATLAQRITVAPR</sequence>
<feature type="active site" evidence="5">
    <location>
        <position position="145"/>
    </location>
</feature>
<dbReference type="Pfam" id="PF01263">
    <property type="entry name" value="Aldose_epim"/>
    <property type="match status" value="1"/>
</dbReference>
<dbReference type="GO" id="GO:0047938">
    <property type="term" value="F:glucose-6-phosphate 1-epimerase activity"/>
    <property type="evidence" value="ECO:0007669"/>
    <property type="project" value="UniProtKB-UniRule"/>
</dbReference>
<accession>A0A921JQ54</accession>
<dbReference type="InterPro" id="IPR008183">
    <property type="entry name" value="Aldose_1/G6P_1-epimerase"/>
</dbReference>
<dbReference type="GO" id="GO:0005975">
    <property type="term" value="P:carbohydrate metabolic process"/>
    <property type="evidence" value="ECO:0007669"/>
    <property type="project" value="InterPro"/>
</dbReference>
<feature type="active site" evidence="5">
    <location>
        <position position="247"/>
    </location>
</feature>
<reference evidence="6" key="2">
    <citation type="submission" date="2021-09" db="EMBL/GenBank/DDBJ databases">
        <authorList>
            <person name="Gilroy R."/>
        </authorList>
    </citation>
    <scope>NUCLEOTIDE SEQUENCE</scope>
    <source>
        <strain evidence="6">ChiGjej3B3-7470</strain>
    </source>
</reference>
<dbReference type="PIRSF" id="PIRSF016020">
    <property type="entry name" value="PHexose_mutarotase"/>
    <property type="match status" value="1"/>
</dbReference>
<comment type="catalytic activity">
    <reaction evidence="1">
        <text>alpha-D-glucose 6-phosphate = beta-D-glucose 6-phosphate</text>
        <dbReference type="Rhea" id="RHEA:16249"/>
        <dbReference type="ChEBI" id="CHEBI:58225"/>
        <dbReference type="ChEBI" id="CHEBI:58247"/>
        <dbReference type="EC" id="5.1.3.15"/>
    </reaction>
</comment>